<dbReference type="InterPro" id="IPR036864">
    <property type="entry name" value="Zn2-C6_fun-type_DNA-bd_sf"/>
</dbReference>
<evidence type="ECO:0000256" key="1">
    <source>
        <dbReference type="ARBA" id="ARBA00004123"/>
    </source>
</evidence>
<dbReference type="GO" id="GO:0006351">
    <property type="term" value="P:DNA-templated transcription"/>
    <property type="evidence" value="ECO:0007669"/>
    <property type="project" value="InterPro"/>
</dbReference>
<keyword evidence="11" id="KW-1185">Reference proteome</keyword>
<feature type="region of interest" description="Disordered" evidence="8">
    <location>
        <begin position="782"/>
        <end position="804"/>
    </location>
</feature>
<dbReference type="GO" id="GO:0003677">
    <property type="term" value="F:DNA binding"/>
    <property type="evidence" value="ECO:0007669"/>
    <property type="project" value="UniProtKB-KW"/>
</dbReference>
<keyword evidence="6" id="KW-0804">Transcription</keyword>
<dbReference type="InterPro" id="IPR007219">
    <property type="entry name" value="XnlR_reg_dom"/>
</dbReference>
<keyword evidence="4" id="KW-0805">Transcription regulation</keyword>
<gene>
    <name evidence="10" type="ORF">LALA0_S09e03290g</name>
</gene>
<organism evidence="10 11">
    <name type="scientific">Lachancea lanzarotensis</name>
    <dbReference type="NCBI Taxonomy" id="1245769"/>
    <lineage>
        <taxon>Eukaryota</taxon>
        <taxon>Fungi</taxon>
        <taxon>Dikarya</taxon>
        <taxon>Ascomycota</taxon>
        <taxon>Saccharomycotina</taxon>
        <taxon>Saccharomycetes</taxon>
        <taxon>Saccharomycetales</taxon>
        <taxon>Saccharomycetaceae</taxon>
        <taxon>Lachancea</taxon>
    </lineage>
</organism>
<feature type="compositionally biased region" description="Basic and acidic residues" evidence="8">
    <location>
        <begin position="125"/>
        <end position="134"/>
    </location>
</feature>
<feature type="compositionally biased region" description="Acidic residues" evidence="8">
    <location>
        <begin position="108"/>
        <end position="124"/>
    </location>
</feature>
<comment type="subcellular location">
    <subcellularLocation>
        <location evidence="1">Nucleus</location>
    </subcellularLocation>
</comment>
<evidence type="ECO:0000313" key="11">
    <source>
        <dbReference type="Proteomes" id="UP000054304"/>
    </source>
</evidence>
<dbReference type="PANTHER" id="PTHR46910">
    <property type="entry name" value="TRANSCRIPTION FACTOR PDR1"/>
    <property type="match status" value="1"/>
</dbReference>
<dbReference type="CDD" id="cd00067">
    <property type="entry name" value="GAL4"/>
    <property type="match status" value="1"/>
</dbReference>
<evidence type="ECO:0000256" key="6">
    <source>
        <dbReference type="ARBA" id="ARBA00023163"/>
    </source>
</evidence>
<dbReference type="InterPro" id="IPR001138">
    <property type="entry name" value="Zn2Cys6_DnaBD"/>
</dbReference>
<dbReference type="GO" id="GO:0000981">
    <property type="term" value="F:DNA-binding transcription factor activity, RNA polymerase II-specific"/>
    <property type="evidence" value="ECO:0007669"/>
    <property type="project" value="InterPro"/>
</dbReference>
<dbReference type="GO" id="GO:0008270">
    <property type="term" value="F:zinc ion binding"/>
    <property type="evidence" value="ECO:0007669"/>
    <property type="project" value="InterPro"/>
</dbReference>
<dbReference type="GeneID" id="34687343"/>
<feature type="region of interest" description="Disordered" evidence="8">
    <location>
        <begin position="83"/>
        <end position="141"/>
    </location>
</feature>
<name>A0A0C7N104_9SACH</name>
<feature type="compositionally biased region" description="Polar residues" evidence="8">
    <location>
        <begin position="95"/>
        <end position="105"/>
    </location>
</feature>
<sequence>MNDDQLRRRVSKACDACRAKKIKCDGDEPCFNCVKSSCSCTYSHVAKKRLKPPTRVSNRKILVDLSERLSKLENILSQIRDEACTPNDNADKTATPGSTMQSAQMDYSDSDSGESSDRESEEFEDSKIEQDFRYRPHSGRKQPIELLRTQLDQDEAAAAENTTYNSGDSPSIHIIDNEEKYVHPTARATYLGAYSAFSMFTRKGVQWVHDKLMGGPDILGTVLQVRAVLCSNNFTAFNACFEKTGIIDTYDFPEPEACEVLFQNFITHAIPVSPVEVAYEIPPIKKKFESSPRSLNVSELFLVDTILLIGSTIQCQICHINNLDSTKWTMIQTQMMLKTLRLYQQTSLAYFGDALVYIKGVMLFCWQIENSPTPQLAYLLLSTAVRLAQEMSLHLREAYLKIPDATEALKRHVLWMNLYRFDIYLSTRTGKPSSIHDGDTNSLEDWDFYQYIHAQRQGDALVVRNSSSGDELKQSLSELRPALAGFCSDSRQDLNFALKFYELHLARHSRKCYRYLLTCKALEENDYERRSVLARKLNLELDEWVAMLPPFMRPSDQIENLKELDNLLNSMPERSKTNAPWSFVDAPPATVKMKIITMHMEYYLNLLYTNCVLSRIPWQTQSDCPHPGSRDLGNDEKCTYAARMMVKIASLVVTPTNPNISFCGNTLYAFLSGFLNLFYRCIEEPKSRREDLLLLYDSTLLMVKTAKRQRNAYSLKWTGVSFMALSLMKLGSITYRAQTNDHTMRIKDEVIISELKALQAVLTTQPNEILAQLRAIDEKRNNLKPTAEAPNATNDISESSPSRKIDTWLGDQSRALNDKNLEQTAPDVNFTPSFAPPLADVCNLPFQGISTGEIPFELLPDTDFLDQFFRTEDPSLDKTSIFRF</sequence>
<evidence type="ECO:0000259" key="9">
    <source>
        <dbReference type="PROSITE" id="PS50048"/>
    </source>
</evidence>
<protein>
    <submittedName>
        <fullName evidence="10">LALA0S09e03290g1_1</fullName>
    </submittedName>
</protein>
<dbReference type="STRING" id="1245769.A0A0C7N104"/>
<evidence type="ECO:0000256" key="8">
    <source>
        <dbReference type="SAM" id="MobiDB-lite"/>
    </source>
</evidence>
<dbReference type="GO" id="GO:0005634">
    <property type="term" value="C:nucleus"/>
    <property type="evidence" value="ECO:0007669"/>
    <property type="project" value="UniProtKB-SubCell"/>
</dbReference>
<dbReference type="PANTHER" id="PTHR46910:SF37">
    <property type="entry name" value="ZN(II)2CYS6 TRANSCRIPTION FACTOR (EUROFUNG)"/>
    <property type="match status" value="1"/>
</dbReference>
<dbReference type="AlphaFoldDB" id="A0A0C7N104"/>
<dbReference type="Pfam" id="PF00172">
    <property type="entry name" value="Zn_clus"/>
    <property type="match status" value="1"/>
</dbReference>
<dbReference type="CDD" id="cd12148">
    <property type="entry name" value="fungal_TF_MHR"/>
    <property type="match status" value="1"/>
</dbReference>
<dbReference type="HOGENOM" id="CLU_325985_0_0_1"/>
<evidence type="ECO:0000256" key="3">
    <source>
        <dbReference type="ARBA" id="ARBA00022833"/>
    </source>
</evidence>
<accession>A0A0C7N104</accession>
<proteinExistence type="predicted"/>
<dbReference type="OrthoDB" id="5600212at2759"/>
<evidence type="ECO:0000256" key="7">
    <source>
        <dbReference type="ARBA" id="ARBA00023242"/>
    </source>
</evidence>
<reference evidence="10 11" key="1">
    <citation type="submission" date="2014-12" db="EMBL/GenBank/DDBJ databases">
        <authorList>
            <person name="Neuveglise Cecile"/>
        </authorList>
    </citation>
    <scope>NUCLEOTIDE SEQUENCE [LARGE SCALE GENOMIC DNA]</scope>
    <source>
        <strain evidence="10 11">CBS 12615</strain>
    </source>
</reference>
<dbReference type="PROSITE" id="PS50048">
    <property type="entry name" value="ZN2_CY6_FUNGAL_2"/>
    <property type="match status" value="1"/>
</dbReference>
<evidence type="ECO:0000313" key="10">
    <source>
        <dbReference type="EMBL" id="CEP63822.1"/>
    </source>
</evidence>
<keyword evidence="5" id="KW-0238">DNA-binding</keyword>
<feature type="domain" description="Zn(2)-C6 fungal-type" evidence="9">
    <location>
        <begin position="13"/>
        <end position="42"/>
    </location>
</feature>
<dbReference type="SMART" id="SM00066">
    <property type="entry name" value="GAL4"/>
    <property type="match status" value="1"/>
</dbReference>
<dbReference type="GO" id="GO:0045944">
    <property type="term" value="P:positive regulation of transcription by RNA polymerase II"/>
    <property type="evidence" value="ECO:0007669"/>
    <property type="project" value="UniProtKB-ARBA"/>
</dbReference>
<dbReference type="SMART" id="SM00906">
    <property type="entry name" value="Fungal_trans"/>
    <property type="match status" value="1"/>
</dbReference>
<evidence type="ECO:0000256" key="5">
    <source>
        <dbReference type="ARBA" id="ARBA00023125"/>
    </source>
</evidence>
<dbReference type="Proteomes" id="UP000054304">
    <property type="component" value="Unassembled WGS sequence"/>
</dbReference>
<dbReference type="EMBL" id="LN736368">
    <property type="protein sequence ID" value="CEP63822.1"/>
    <property type="molecule type" value="Genomic_DNA"/>
</dbReference>
<dbReference type="InterPro" id="IPR050987">
    <property type="entry name" value="AtrR-like"/>
</dbReference>
<dbReference type="PROSITE" id="PS00463">
    <property type="entry name" value="ZN2_CY6_FUNGAL_1"/>
    <property type="match status" value="1"/>
</dbReference>
<dbReference type="RefSeq" id="XP_022630034.1">
    <property type="nucleotide sequence ID" value="XM_022770723.1"/>
</dbReference>
<dbReference type="Gene3D" id="4.10.240.10">
    <property type="entry name" value="Zn(2)-C6 fungal-type DNA-binding domain"/>
    <property type="match status" value="1"/>
</dbReference>
<dbReference type="Pfam" id="PF04082">
    <property type="entry name" value="Fungal_trans"/>
    <property type="match status" value="1"/>
</dbReference>
<evidence type="ECO:0000256" key="4">
    <source>
        <dbReference type="ARBA" id="ARBA00023015"/>
    </source>
</evidence>
<feature type="compositionally biased region" description="Polar residues" evidence="8">
    <location>
        <begin position="791"/>
        <end position="800"/>
    </location>
</feature>
<evidence type="ECO:0000256" key="2">
    <source>
        <dbReference type="ARBA" id="ARBA00022723"/>
    </source>
</evidence>
<keyword evidence="3" id="KW-0862">Zinc</keyword>
<dbReference type="SUPFAM" id="SSF57701">
    <property type="entry name" value="Zn2/Cys6 DNA-binding domain"/>
    <property type="match status" value="1"/>
</dbReference>
<keyword evidence="2" id="KW-0479">Metal-binding</keyword>
<keyword evidence="7" id="KW-0539">Nucleus</keyword>